<feature type="domain" description="YpoC-like" evidence="1">
    <location>
        <begin position="11"/>
        <end position="108"/>
    </location>
</feature>
<protein>
    <submittedName>
        <fullName evidence="2 3">Staphylococcal protein</fullName>
    </submittedName>
</protein>
<keyword evidence="4" id="KW-1185">Reference proteome</keyword>
<proteinExistence type="predicted"/>
<evidence type="ECO:0000313" key="4">
    <source>
        <dbReference type="Proteomes" id="UP000095412"/>
    </source>
</evidence>
<evidence type="ECO:0000313" key="3">
    <source>
        <dbReference type="EMBL" id="SCT17228.1"/>
    </source>
</evidence>
<reference evidence="2 5" key="1">
    <citation type="submission" date="2016-09" db="EMBL/GenBank/DDBJ databases">
        <authorList>
            <consortium name="Pathogen Informatics"/>
        </authorList>
    </citation>
    <scope>NUCLEOTIDE SEQUENCE [LARGE SCALE GENOMIC DNA]</scope>
    <source>
        <strain evidence="2 5">82B</strain>
    </source>
</reference>
<dbReference type="Proteomes" id="UP000095412">
    <property type="component" value="Unassembled WGS sequence"/>
</dbReference>
<evidence type="ECO:0000259" key="1">
    <source>
        <dbReference type="Pfam" id="PF21747"/>
    </source>
</evidence>
<name>A0A1D4P2T3_9STAP</name>
<gene>
    <name evidence="2" type="ORF">SAMEA2297795_01663</name>
    <name evidence="3" type="ORF">SAMEA2297796_01884</name>
</gene>
<dbReference type="AlphaFoldDB" id="A0A1D4P2T3"/>
<dbReference type="InterPro" id="IPR048427">
    <property type="entry name" value="YpoC"/>
</dbReference>
<evidence type="ECO:0000313" key="2">
    <source>
        <dbReference type="EMBL" id="SCT04775.1"/>
    </source>
</evidence>
<accession>A0A1D4P2T3</accession>
<evidence type="ECO:0000313" key="5">
    <source>
        <dbReference type="Proteomes" id="UP000095768"/>
    </source>
</evidence>
<sequence length="111" mass="13486">MNMIVKEDFIRIEVHLDEYAKAKKLNTKEAKKLLDDYFSLIEQYFKQINEIDTIDFNALETYPVVPMNFEERYEYMVARKYHFMGFSQMKTLKTELIKMNAAYQIMQKNKF</sequence>
<reference evidence="3 4" key="2">
    <citation type="submission" date="2016-09" db="EMBL/GenBank/DDBJ databases">
        <authorList>
            <consortium name="Pathogen Informatics"/>
            <person name="Sun Q."/>
            <person name="Inoue M."/>
        </authorList>
    </citation>
    <scope>NUCLEOTIDE SEQUENCE [LARGE SCALE GENOMIC DNA]</scope>
    <source>
        <strain evidence="3 4">82C</strain>
    </source>
</reference>
<organism evidence="2 5">
    <name type="scientific">Staphylococcus caeli</name>
    <dbReference type="NCBI Taxonomy" id="2201815"/>
    <lineage>
        <taxon>Bacteria</taxon>
        <taxon>Bacillati</taxon>
        <taxon>Bacillota</taxon>
        <taxon>Bacilli</taxon>
        <taxon>Bacillales</taxon>
        <taxon>Staphylococcaceae</taxon>
        <taxon>Staphylococcus</taxon>
    </lineage>
</organism>
<dbReference type="EMBL" id="FMPG01000006">
    <property type="protein sequence ID" value="SCT04775.1"/>
    <property type="molecule type" value="Genomic_DNA"/>
</dbReference>
<dbReference type="Pfam" id="PF21747">
    <property type="entry name" value="YpoC"/>
    <property type="match status" value="1"/>
</dbReference>
<dbReference type="Proteomes" id="UP000095768">
    <property type="component" value="Unassembled WGS sequence"/>
</dbReference>
<dbReference type="EMBL" id="FMPI01000014">
    <property type="protein sequence ID" value="SCT17228.1"/>
    <property type="molecule type" value="Genomic_DNA"/>
</dbReference>